<dbReference type="InterPro" id="IPR036291">
    <property type="entry name" value="NAD(P)-bd_dom_sf"/>
</dbReference>
<dbReference type="GO" id="GO:0000166">
    <property type="term" value="F:nucleotide binding"/>
    <property type="evidence" value="ECO:0007669"/>
    <property type="project" value="InterPro"/>
</dbReference>
<protein>
    <submittedName>
        <fullName evidence="5">NAD-binding Rossmann fold oxidoreductase family protein</fullName>
    </submittedName>
</protein>
<organism evidence="5 6">
    <name type="scientific">Aspergillus phoenicis ATCC 13157</name>
    <dbReference type="NCBI Taxonomy" id="1353007"/>
    <lineage>
        <taxon>Eukaryota</taxon>
        <taxon>Fungi</taxon>
        <taxon>Dikarya</taxon>
        <taxon>Ascomycota</taxon>
        <taxon>Pezizomycotina</taxon>
        <taxon>Eurotiomycetes</taxon>
        <taxon>Eurotiomycetidae</taxon>
        <taxon>Eurotiales</taxon>
        <taxon>Aspergillaceae</taxon>
        <taxon>Aspergillus</taxon>
    </lineage>
</organism>
<dbReference type="InterPro" id="IPR000683">
    <property type="entry name" value="Gfo/Idh/MocA-like_OxRdtase_N"/>
</dbReference>
<reference evidence="5 6" key="1">
    <citation type="submission" date="2018-07" db="EMBL/GenBank/DDBJ databases">
        <title>Section-level genome sequencing of Aspergillus section Nigri to investigate inter- and intra-species variation.</title>
        <authorList>
            <consortium name="DOE Joint Genome Institute"/>
            <person name="Vesth T.C."/>
            <person name="Nybo J.L."/>
            <person name="Theobald S."/>
            <person name="Frisvad J.C."/>
            <person name="Larsen T.O."/>
            <person name="Nielsen K.F."/>
            <person name="Hoof J.B."/>
            <person name="Brandl J."/>
            <person name="Salamov A."/>
            <person name="Riley R."/>
            <person name="Gladden J.M."/>
            <person name="Phatale P."/>
            <person name="Nielsen M.T."/>
            <person name="Lyhne E.K."/>
            <person name="Kogle M.E."/>
            <person name="Strasser K."/>
            <person name="McDonnell E."/>
            <person name="Barry K."/>
            <person name="Clum A."/>
            <person name="Chen C."/>
            <person name="Nolan M."/>
            <person name="Sandor L."/>
            <person name="Kuo A."/>
            <person name="Lipzen A."/>
            <person name="Hainaut M."/>
            <person name="Drula E."/>
            <person name="Tsang A."/>
            <person name="Magnuson J.K."/>
            <person name="Henrissat B."/>
            <person name="Wiebenga A."/>
            <person name="Simmons B.A."/>
            <person name="Makela M.R."/>
            <person name="De vries R.P."/>
            <person name="Grigoriev I.V."/>
            <person name="Mortensen U.H."/>
            <person name="Baker S.E."/>
            <person name="Andersen M.R."/>
        </authorList>
    </citation>
    <scope>NUCLEOTIDE SEQUENCE [LARGE SCALE GENOMIC DNA]</scope>
    <source>
        <strain evidence="5 6">ATCC 13157</strain>
    </source>
</reference>
<dbReference type="Proteomes" id="UP000254937">
    <property type="component" value="Unassembled WGS sequence"/>
</dbReference>
<dbReference type="GO" id="GO:0016491">
    <property type="term" value="F:oxidoreductase activity"/>
    <property type="evidence" value="ECO:0007669"/>
    <property type="project" value="UniProtKB-KW"/>
</dbReference>
<sequence>MTSNGEDCFALLIGSLGDGPQNNNRLIKDVIQTSYGRETVSKGVENTNLLYAVMHVFCGLGNVDGLKTKLRVGIAGLGRMGKRHAVNFHELTARANVIAASTPDSEEREWGQENLEGVTIYADYDKMLEREDLEAVVIASITAVHAEQAIKAIKKGLHVLCEKPLSIDLDVAQSVLDAYEESLKTHPNQKVMCGFSRRFDASYREAHERITRGEFGLPVVFRSQTADLIDTSGFFVEYAKTSGGIFLDCSIHDIDLMLWFLGEDSNIKSLQSVGVTAVHPGLQESNDRDNALATLEFAGGKIAALYCTRMMAAGQEDITELICESGSIQVNFQPRKNHVEIHDAAGARRLLPQHYYERFREAFITEAAEFTECCLENKAPPISLRSSVRAVAVGQALQRSLISGEKISFEAGNTIQKTLFEHKISQPL</sequence>
<evidence type="ECO:0000259" key="3">
    <source>
        <dbReference type="Pfam" id="PF01408"/>
    </source>
</evidence>
<dbReference type="PANTHER" id="PTHR42840">
    <property type="entry name" value="NAD(P)-BINDING ROSSMANN-FOLD SUPERFAMILY PROTEIN-RELATED"/>
    <property type="match status" value="1"/>
</dbReference>
<keyword evidence="2" id="KW-0560">Oxidoreductase</keyword>
<evidence type="ECO:0000256" key="2">
    <source>
        <dbReference type="ARBA" id="ARBA00023002"/>
    </source>
</evidence>
<comment type="similarity">
    <text evidence="1">Belongs to the Gfo/Idh/MocA family.</text>
</comment>
<dbReference type="GO" id="GO:0006740">
    <property type="term" value="P:NADPH regeneration"/>
    <property type="evidence" value="ECO:0007669"/>
    <property type="project" value="TreeGrafter"/>
</dbReference>
<dbReference type="InterPro" id="IPR055170">
    <property type="entry name" value="GFO_IDH_MocA-like_dom"/>
</dbReference>
<evidence type="ECO:0000259" key="4">
    <source>
        <dbReference type="Pfam" id="PF22725"/>
    </source>
</evidence>
<dbReference type="Pfam" id="PF01408">
    <property type="entry name" value="GFO_IDH_MocA"/>
    <property type="match status" value="1"/>
</dbReference>
<name>A0A370PX17_ASPPH</name>
<feature type="domain" description="Gfo/Idh/MocA-like oxidoreductase N-terminal" evidence="3">
    <location>
        <begin position="70"/>
        <end position="182"/>
    </location>
</feature>
<dbReference type="PANTHER" id="PTHR42840:SF3">
    <property type="entry name" value="BINDING ROSSMANN FOLD OXIDOREDUCTASE, PUTATIVE (AFU_ORTHOLOGUE AFUA_2G10240)-RELATED"/>
    <property type="match status" value="1"/>
</dbReference>
<keyword evidence="6" id="KW-1185">Reference proteome</keyword>
<gene>
    <name evidence="5" type="ORF">M752DRAFT_316851</name>
</gene>
<dbReference type="EMBL" id="KZ851845">
    <property type="protein sequence ID" value="RDK46732.1"/>
    <property type="molecule type" value="Genomic_DNA"/>
</dbReference>
<accession>A0A370PX17</accession>
<feature type="domain" description="GFO/IDH/MocA-like oxidoreductase" evidence="4">
    <location>
        <begin position="203"/>
        <end position="328"/>
    </location>
</feature>
<evidence type="ECO:0000256" key="1">
    <source>
        <dbReference type="ARBA" id="ARBA00010928"/>
    </source>
</evidence>
<dbReference type="GO" id="GO:0005737">
    <property type="term" value="C:cytoplasm"/>
    <property type="evidence" value="ECO:0007669"/>
    <property type="project" value="TreeGrafter"/>
</dbReference>
<dbReference type="AlphaFoldDB" id="A0A370PX17"/>
<dbReference type="SUPFAM" id="SSF51735">
    <property type="entry name" value="NAD(P)-binding Rossmann-fold domains"/>
    <property type="match status" value="1"/>
</dbReference>
<proteinExistence type="inferred from homology"/>
<evidence type="ECO:0000313" key="6">
    <source>
        <dbReference type="Proteomes" id="UP000254937"/>
    </source>
</evidence>
<dbReference type="Gene3D" id="3.40.50.720">
    <property type="entry name" value="NAD(P)-binding Rossmann-like Domain"/>
    <property type="match status" value="1"/>
</dbReference>
<dbReference type="SUPFAM" id="SSF55347">
    <property type="entry name" value="Glyceraldehyde-3-phosphate dehydrogenase-like, C-terminal domain"/>
    <property type="match status" value="1"/>
</dbReference>
<dbReference type="Gene3D" id="3.30.360.10">
    <property type="entry name" value="Dihydrodipicolinate Reductase, domain 2"/>
    <property type="match status" value="1"/>
</dbReference>
<evidence type="ECO:0000313" key="5">
    <source>
        <dbReference type="EMBL" id="RDK46732.1"/>
    </source>
</evidence>
<dbReference type="Pfam" id="PF22725">
    <property type="entry name" value="GFO_IDH_MocA_C3"/>
    <property type="match status" value="1"/>
</dbReference>